<dbReference type="AlphaFoldDB" id="L1JVK5"/>
<dbReference type="HOGENOM" id="CLU_1638592_0_0_1"/>
<dbReference type="GeneID" id="17309406"/>
<keyword evidence="4" id="KW-1185">Reference proteome</keyword>
<proteinExistence type="predicted"/>
<dbReference type="KEGG" id="gtt:GUITHDRAFT_101585"/>
<dbReference type="EMBL" id="JH992972">
    <property type="protein sequence ID" value="EKX52412.1"/>
    <property type="molecule type" value="Genomic_DNA"/>
</dbReference>
<evidence type="ECO:0000256" key="1">
    <source>
        <dbReference type="SAM" id="MobiDB-lite"/>
    </source>
</evidence>
<feature type="region of interest" description="Disordered" evidence="1">
    <location>
        <begin position="93"/>
        <end position="114"/>
    </location>
</feature>
<dbReference type="PaxDb" id="55529-EKX52412"/>
<sequence length="162" mass="18276">MNAGPAGRERPQILRQNSYPGPSNRENELDGDEAELLAKLSSSKSMVAPSVALDKDFWGSNLDIVHNVNPSSSHSRSFLDKRSTSPKQFLATQSFIVNDERRSKRRSQATSGSRYYANMVMRKMHGHSFDRPQRSPVEAIYAESFGVTPMEDLHRVSSFRMQ</sequence>
<evidence type="ECO:0000313" key="2">
    <source>
        <dbReference type="EMBL" id="EKX52412.1"/>
    </source>
</evidence>
<protein>
    <submittedName>
        <fullName evidence="2 3">Uncharacterized protein</fullName>
    </submittedName>
</protein>
<evidence type="ECO:0000313" key="4">
    <source>
        <dbReference type="Proteomes" id="UP000011087"/>
    </source>
</evidence>
<feature type="region of interest" description="Disordered" evidence="1">
    <location>
        <begin position="1"/>
        <end position="31"/>
    </location>
</feature>
<reference evidence="2 4" key="1">
    <citation type="journal article" date="2012" name="Nature">
        <title>Algal genomes reveal evolutionary mosaicism and the fate of nucleomorphs.</title>
        <authorList>
            <consortium name="DOE Joint Genome Institute"/>
            <person name="Curtis B.A."/>
            <person name="Tanifuji G."/>
            <person name="Burki F."/>
            <person name="Gruber A."/>
            <person name="Irimia M."/>
            <person name="Maruyama S."/>
            <person name="Arias M.C."/>
            <person name="Ball S.G."/>
            <person name="Gile G.H."/>
            <person name="Hirakawa Y."/>
            <person name="Hopkins J.F."/>
            <person name="Kuo A."/>
            <person name="Rensing S.A."/>
            <person name="Schmutz J."/>
            <person name="Symeonidi A."/>
            <person name="Elias M."/>
            <person name="Eveleigh R.J."/>
            <person name="Herman E.K."/>
            <person name="Klute M.J."/>
            <person name="Nakayama T."/>
            <person name="Obornik M."/>
            <person name="Reyes-Prieto A."/>
            <person name="Armbrust E.V."/>
            <person name="Aves S.J."/>
            <person name="Beiko R.G."/>
            <person name="Coutinho P."/>
            <person name="Dacks J.B."/>
            <person name="Durnford D.G."/>
            <person name="Fast N.M."/>
            <person name="Green B.R."/>
            <person name="Grisdale C.J."/>
            <person name="Hempel F."/>
            <person name="Henrissat B."/>
            <person name="Hoppner M.P."/>
            <person name="Ishida K."/>
            <person name="Kim E."/>
            <person name="Koreny L."/>
            <person name="Kroth P.G."/>
            <person name="Liu Y."/>
            <person name="Malik S.B."/>
            <person name="Maier U.G."/>
            <person name="McRose D."/>
            <person name="Mock T."/>
            <person name="Neilson J.A."/>
            <person name="Onodera N.T."/>
            <person name="Poole A.M."/>
            <person name="Pritham E.J."/>
            <person name="Richards T.A."/>
            <person name="Rocap G."/>
            <person name="Roy S.W."/>
            <person name="Sarai C."/>
            <person name="Schaack S."/>
            <person name="Shirato S."/>
            <person name="Slamovits C.H."/>
            <person name="Spencer D.F."/>
            <person name="Suzuki S."/>
            <person name="Worden A.Z."/>
            <person name="Zauner S."/>
            <person name="Barry K."/>
            <person name="Bell C."/>
            <person name="Bharti A.K."/>
            <person name="Crow J.A."/>
            <person name="Grimwood J."/>
            <person name="Kramer R."/>
            <person name="Lindquist E."/>
            <person name="Lucas S."/>
            <person name="Salamov A."/>
            <person name="McFadden G.I."/>
            <person name="Lane C.E."/>
            <person name="Keeling P.J."/>
            <person name="Gray M.W."/>
            <person name="Grigoriev I.V."/>
            <person name="Archibald J.M."/>
        </authorList>
    </citation>
    <scope>NUCLEOTIDE SEQUENCE</scope>
    <source>
        <strain evidence="2 4">CCMP2712</strain>
    </source>
</reference>
<dbReference type="Proteomes" id="UP000011087">
    <property type="component" value="Unassembled WGS sequence"/>
</dbReference>
<gene>
    <name evidence="2" type="ORF">GUITHDRAFT_101585</name>
</gene>
<dbReference type="RefSeq" id="XP_005839392.1">
    <property type="nucleotide sequence ID" value="XM_005839335.1"/>
</dbReference>
<dbReference type="EnsemblProtists" id="EKX52412">
    <property type="protein sequence ID" value="EKX52412"/>
    <property type="gene ID" value="GUITHDRAFT_101585"/>
</dbReference>
<evidence type="ECO:0000313" key="3">
    <source>
        <dbReference type="EnsemblProtists" id="EKX52412"/>
    </source>
</evidence>
<reference evidence="4" key="2">
    <citation type="submission" date="2012-11" db="EMBL/GenBank/DDBJ databases">
        <authorList>
            <person name="Kuo A."/>
            <person name="Curtis B.A."/>
            <person name="Tanifuji G."/>
            <person name="Burki F."/>
            <person name="Gruber A."/>
            <person name="Irimia M."/>
            <person name="Maruyama S."/>
            <person name="Arias M.C."/>
            <person name="Ball S.G."/>
            <person name="Gile G.H."/>
            <person name="Hirakawa Y."/>
            <person name="Hopkins J.F."/>
            <person name="Rensing S.A."/>
            <person name="Schmutz J."/>
            <person name="Symeonidi A."/>
            <person name="Elias M."/>
            <person name="Eveleigh R.J."/>
            <person name="Herman E.K."/>
            <person name="Klute M.J."/>
            <person name="Nakayama T."/>
            <person name="Obornik M."/>
            <person name="Reyes-Prieto A."/>
            <person name="Armbrust E.V."/>
            <person name="Aves S.J."/>
            <person name="Beiko R.G."/>
            <person name="Coutinho P."/>
            <person name="Dacks J.B."/>
            <person name="Durnford D.G."/>
            <person name="Fast N.M."/>
            <person name="Green B.R."/>
            <person name="Grisdale C."/>
            <person name="Hempe F."/>
            <person name="Henrissat B."/>
            <person name="Hoppner M.P."/>
            <person name="Ishida K.-I."/>
            <person name="Kim E."/>
            <person name="Koreny L."/>
            <person name="Kroth P.G."/>
            <person name="Liu Y."/>
            <person name="Malik S.-B."/>
            <person name="Maier U.G."/>
            <person name="McRose D."/>
            <person name="Mock T."/>
            <person name="Neilson J.A."/>
            <person name="Onodera N.T."/>
            <person name="Poole A.M."/>
            <person name="Pritham E.J."/>
            <person name="Richards T.A."/>
            <person name="Rocap G."/>
            <person name="Roy S.W."/>
            <person name="Sarai C."/>
            <person name="Schaack S."/>
            <person name="Shirato S."/>
            <person name="Slamovits C.H."/>
            <person name="Spencer D.F."/>
            <person name="Suzuki S."/>
            <person name="Worden A.Z."/>
            <person name="Zauner S."/>
            <person name="Barry K."/>
            <person name="Bell C."/>
            <person name="Bharti A.K."/>
            <person name="Crow J.A."/>
            <person name="Grimwood J."/>
            <person name="Kramer R."/>
            <person name="Lindquist E."/>
            <person name="Lucas S."/>
            <person name="Salamov A."/>
            <person name="McFadden G.I."/>
            <person name="Lane C.E."/>
            <person name="Keeling P.J."/>
            <person name="Gray M.W."/>
            <person name="Grigoriev I.V."/>
            <person name="Archibald J.M."/>
        </authorList>
    </citation>
    <scope>NUCLEOTIDE SEQUENCE</scope>
    <source>
        <strain evidence="4">CCMP2712</strain>
    </source>
</reference>
<accession>L1JVK5</accession>
<organism evidence="2">
    <name type="scientific">Guillardia theta (strain CCMP2712)</name>
    <name type="common">Cryptophyte</name>
    <dbReference type="NCBI Taxonomy" id="905079"/>
    <lineage>
        <taxon>Eukaryota</taxon>
        <taxon>Cryptophyceae</taxon>
        <taxon>Pyrenomonadales</taxon>
        <taxon>Geminigeraceae</taxon>
        <taxon>Guillardia</taxon>
    </lineage>
</organism>
<reference evidence="3" key="3">
    <citation type="submission" date="2016-03" db="UniProtKB">
        <authorList>
            <consortium name="EnsemblProtists"/>
        </authorList>
    </citation>
    <scope>IDENTIFICATION</scope>
</reference>
<name>L1JVK5_GUITC</name>